<evidence type="ECO:0000313" key="1">
    <source>
        <dbReference type="EMBL" id="OIJ64753.1"/>
    </source>
</evidence>
<accession>A0A1J4NQP0</accession>
<proteinExistence type="predicted"/>
<sequence length="693" mass="75983">MSHTEQELRTLYQQALAMPRGSAQFAALEQVMRHADARGLVEFAFEVRMQATRVFQLSWVPAKALLAYSWCRAAYDREPERFGARAEHRLLWNIKWMIYSVHQFPEIPLRSAYDLLDDMERRYRRGGHSMHAVLQHRGLIAGSVGELDRAQDYYEQMDRSRRDPLSDCAGCVPSSHVRTLVALGRDEDAIRVGEPARTSSCSDQPQWINSELLLPYVRTGQVDKALDAHRSAYRRIRDNPYHLPELALNLLFCTHTGNTARGLDLVERHLPWLDNARTPLAEMEFAAAAVAVLNVPVGRGEGGLTLRFPATEGRRRPDSTVADLAAELRRRAEDIAARFDARNGNGHQGDRIRDWMASGPIGAPVALSVFAPSTGAVGGAPRDLHIRGLIERVAAATAAGDPTGAARARLAAAQALLETERTAEAVEAAEEAIRELDRLGLAEESARCELLLAHAYHRDGQRGEAVKRLRGLLERPDGIEPAGESDRARFAALLGEWLVHGPEASRWYAVAARSYAASGRTAERLAALTRALRHGPAPEATAGLLADAEAALTEPDLPAEERAHLLSVCARVLLRAGRTTEAAKHLSAARDLLSGPSVTPSAECVELLGEVLSTLAAIHLHLGDPGAARATARAAIDVLDPDDPWDETHWNAAVLLVRSLRELGELAEAERLTAEYEVEEDDLETVLQNVLED</sequence>
<name>A0A1J4NQP0_9ACTN</name>
<dbReference type="EMBL" id="LAVA02000071">
    <property type="protein sequence ID" value="OIJ64753.1"/>
    <property type="molecule type" value="Genomic_DNA"/>
</dbReference>
<keyword evidence="2" id="KW-1185">Reference proteome</keyword>
<protein>
    <recommendedName>
        <fullName evidence="3">Tetratricopeptide repeat protein</fullName>
    </recommendedName>
</protein>
<reference evidence="1" key="1">
    <citation type="submission" date="2016-10" db="EMBL/GenBank/DDBJ databases">
        <title>Genome sequence of Streptomyces mangrovisoli MUSC 149.</title>
        <authorList>
            <person name="Lee L.-H."/>
            <person name="Ser H.-L."/>
        </authorList>
    </citation>
    <scope>NUCLEOTIDE SEQUENCE [LARGE SCALE GENOMIC DNA]</scope>
    <source>
        <strain evidence="1">MUSC 149</strain>
    </source>
</reference>
<dbReference type="OrthoDB" id="56388at2"/>
<organism evidence="1 2">
    <name type="scientific">Streptomyces mangrovisoli</name>
    <dbReference type="NCBI Taxonomy" id="1428628"/>
    <lineage>
        <taxon>Bacteria</taxon>
        <taxon>Bacillati</taxon>
        <taxon>Actinomycetota</taxon>
        <taxon>Actinomycetes</taxon>
        <taxon>Kitasatosporales</taxon>
        <taxon>Streptomycetaceae</taxon>
        <taxon>Streptomyces</taxon>
    </lineage>
</organism>
<dbReference type="RefSeq" id="WP_046592513.1">
    <property type="nucleotide sequence ID" value="NZ_LAVA02000071.1"/>
</dbReference>
<dbReference type="Proteomes" id="UP000034196">
    <property type="component" value="Unassembled WGS sequence"/>
</dbReference>
<evidence type="ECO:0008006" key="3">
    <source>
        <dbReference type="Google" id="ProtNLM"/>
    </source>
</evidence>
<dbReference type="InterPro" id="IPR011990">
    <property type="entry name" value="TPR-like_helical_dom_sf"/>
</dbReference>
<comment type="caution">
    <text evidence="1">The sequence shown here is derived from an EMBL/GenBank/DDBJ whole genome shotgun (WGS) entry which is preliminary data.</text>
</comment>
<dbReference type="SUPFAM" id="SSF48452">
    <property type="entry name" value="TPR-like"/>
    <property type="match status" value="2"/>
</dbReference>
<dbReference type="Gene3D" id="1.25.40.10">
    <property type="entry name" value="Tetratricopeptide repeat domain"/>
    <property type="match status" value="2"/>
</dbReference>
<dbReference type="STRING" id="1428628.WN71_027020"/>
<gene>
    <name evidence="1" type="ORF">WN71_027020</name>
</gene>
<dbReference type="AlphaFoldDB" id="A0A1J4NQP0"/>
<evidence type="ECO:0000313" key="2">
    <source>
        <dbReference type="Proteomes" id="UP000034196"/>
    </source>
</evidence>